<feature type="region of interest" description="Disordered" evidence="7">
    <location>
        <begin position="1"/>
        <end position="24"/>
    </location>
</feature>
<reference evidence="9 10" key="1">
    <citation type="journal article" date="2024" name="BMC Genomics">
        <title>Genome assembly of redclaw crayfish (Cherax quadricarinatus) provides insights into its immune adaptation and hypoxia tolerance.</title>
        <authorList>
            <person name="Liu Z."/>
            <person name="Zheng J."/>
            <person name="Li H."/>
            <person name="Fang K."/>
            <person name="Wang S."/>
            <person name="He J."/>
            <person name="Zhou D."/>
            <person name="Weng S."/>
            <person name="Chi M."/>
            <person name="Gu Z."/>
            <person name="He J."/>
            <person name="Li F."/>
            <person name="Wang M."/>
        </authorList>
    </citation>
    <scope>NUCLEOTIDE SEQUENCE [LARGE SCALE GENOMIC DNA]</scope>
    <source>
        <strain evidence="9">ZL_2023a</strain>
    </source>
</reference>
<comment type="caution">
    <text evidence="9">The sequence shown here is derived from an EMBL/GenBank/DDBJ whole genome shotgun (WGS) entry which is preliminary data.</text>
</comment>
<dbReference type="EMBL" id="JARKIK010000066">
    <property type="protein sequence ID" value="KAK8729842.1"/>
    <property type="molecule type" value="Genomic_DNA"/>
</dbReference>
<comment type="similarity">
    <text evidence="2">Belongs to the cytochrome c oxidase VIIa family.</text>
</comment>
<feature type="transmembrane region" description="Helical" evidence="8">
    <location>
        <begin position="83"/>
        <end position="104"/>
    </location>
</feature>
<keyword evidence="6 8" id="KW-0472">Membrane</keyword>
<dbReference type="PANTHER" id="PTHR10510:SF11">
    <property type="entry name" value="CYTOCHROME C OXIDASE SUBUNIT 7A, MITOCHONDRIAL"/>
    <property type="match status" value="1"/>
</dbReference>
<dbReference type="EMBL" id="JARKIK010000066">
    <property type="protein sequence ID" value="KAK8729843.1"/>
    <property type="molecule type" value="Genomic_DNA"/>
</dbReference>
<dbReference type="PANTHER" id="PTHR10510">
    <property type="entry name" value="CYTOCHROME C OXIDASE POLYPEPTIDE 7A"/>
    <property type="match status" value="1"/>
</dbReference>
<feature type="compositionally biased region" description="Polar residues" evidence="7">
    <location>
        <begin position="10"/>
        <end position="22"/>
    </location>
</feature>
<evidence type="ECO:0000256" key="7">
    <source>
        <dbReference type="SAM" id="MobiDB-lite"/>
    </source>
</evidence>
<evidence type="ECO:0000313" key="10">
    <source>
        <dbReference type="Proteomes" id="UP001445076"/>
    </source>
</evidence>
<dbReference type="Proteomes" id="UP001445076">
    <property type="component" value="Unassembled WGS sequence"/>
</dbReference>
<evidence type="ECO:0000313" key="9">
    <source>
        <dbReference type="EMBL" id="KAK8729843.1"/>
    </source>
</evidence>
<evidence type="ECO:0000256" key="6">
    <source>
        <dbReference type="ARBA" id="ARBA00023136"/>
    </source>
</evidence>
<dbReference type="GO" id="GO:0097250">
    <property type="term" value="P:mitochondrial respirasome assembly"/>
    <property type="evidence" value="ECO:0007669"/>
    <property type="project" value="TreeGrafter"/>
</dbReference>
<evidence type="ECO:0000256" key="5">
    <source>
        <dbReference type="ARBA" id="ARBA00023128"/>
    </source>
</evidence>
<evidence type="ECO:0000256" key="1">
    <source>
        <dbReference type="ARBA" id="ARBA00004273"/>
    </source>
</evidence>
<protein>
    <submittedName>
        <fullName evidence="9">Uncharacterized protein</fullName>
    </submittedName>
</protein>
<dbReference type="AlphaFoldDB" id="A0AAW0WPV6"/>
<sequence>MYYEKDTATGRLSSSSLKTPTNMGAVPETQGILYAPGTVFPKEQPPHRGFYGPVPEALIEKMRLFQCRNSIPIHLKGGPVDKVLFGSTLVLCAVGLAGCFQFFYGMAFPKKN</sequence>
<dbReference type="SUPFAM" id="SSF81419">
    <property type="entry name" value="Mitochondrial cytochrome c oxidase subunit VIIa"/>
    <property type="match status" value="1"/>
</dbReference>
<dbReference type="InterPro" id="IPR036539">
    <property type="entry name" value="Cyt_c_oxidase_su7a_sf"/>
</dbReference>
<evidence type="ECO:0000256" key="2">
    <source>
        <dbReference type="ARBA" id="ARBA00009331"/>
    </source>
</evidence>
<proteinExistence type="inferred from homology"/>
<keyword evidence="3" id="KW-0999">Mitochondrion inner membrane</keyword>
<reference evidence="9" key="2">
    <citation type="submission" date="2024-01" db="EMBL/GenBank/DDBJ databases">
        <authorList>
            <person name="He J."/>
            <person name="Wang M."/>
            <person name="Zheng J."/>
            <person name="Liu Z."/>
        </authorList>
    </citation>
    <scope>NUCLEOTIDE SEQUENCE</scope>
    <source>
        <strain evidence="9">ZL_2023a</strain>
        <tissue evidence="9">Muscle</tissue>
    </source>
</reference>
<dbReference type="GO" id="GO:0005743">
    <property type="term" value="C:mitochondrial inner membrane"/>
    <property type="evidence" value="ECO:0007669"/>
    <property type="project" value="UniProtKB-SubCell"/>
</dbReference>
<keyword evidence="5" id="KW-0496">Mitochondrion</keyword>
<dbReference type="GO" id="GO:0002082">
    <property type="term" value="P:regulation of oxidative phosphorylation"/>
    <property type="evidence" value="ECO:0007669"/>
    <property type="project" value="TreeGrafter"/>
</dbReference>
<comment type="subcellular location">
    <subcellularLocation>
        <location evidence="1">Mitochondrion inner membrane</location>
    </subcellularLocation>
</comment>
<gene>
    <name evidence="9" type="ORF">OTU49_008351</name>
</gene>
<accession>A0AAW0WPV6</accession>
<keyword evidence="8" id="KW-1133">Transmembrane helix</keyword>
<dbReference type="Gene3D" id="4.10.91.10">
    <property type="entry name" value="Cytochrome c oxidase, subunit VIIa"/>
    <property type="match status" value="1"/>
</dbReference>
<evidence type="ECO:0000256" key="8">
    <source>
        <dbReference type="SAM" id="Phobius"/>
    </source>
</evidence>
<name>A0AAW0WPV6_CHEQU</name>
<evidence type="ECO:0000256" key="4">
    <source>
        <dbReference type="ARBA" id="ARBA00022946"/>
    </source>
</evidence>
<organism evidence="9 10">
    <name type="scientific">Cherax quadricarinatus</name>
    <name type="common">Australian red claw crayfish</name>
    <dbReference type="NCBI Taxonomy" id="27406"/>
    <lineage>
        <taxon>Eukaryota</taxon>
        <taxon>Metazoa</taxon>
        <taxon>Ecdysozoa</taxon>
        <taxon>Arthropoda</taxon>
        <taxon>Crustacea</taxon>
        <taxon>Multicrustacea</taxon>
        <taxon>Malacostraca</taxon>
        <taxon>Eumalacostraca</taxon>
        <taxon>Eucarida</taxon>
        <taxon>Decapoda</taxon>
        <taxon>Pleocyemata</taxon>
        <taxon>Astacidea</taxon>
        <taxon>Parastacoidea</taxon>
        <taxon>Parastacidae</taxon>
        <taxon>Cherax</taxon>
    </lineage>
</organism>
<dbReference type="FunFam" id="4.10.91.10:FF:000001">
    <property type="entry name" value="Cytochrome c oxidase subunit 7A1, mitochondrial"/>
    <property type="match status" value="1"/>
</dbReference>
<evidence type="ECO:0000256" key="3">
    <source>
        <dbReference type="ARBA" id="ARBA00022792"/>
    </source>
</evidence>
<dbReference type="GO" id="GO:0045277">
    <property type="term" value="C:respiratory chain complex IV"/>
    <property type="evidence" value="ECO:0007669"/>
    <property type="project" value="InterPro"/>
</dbReference>
<dbReference type="GO" id="GO:0006123">
    <property type="term" value="P:mitochondrial electron transport, cytochrome c to oxygen"/>
    <property type="evidence" value="ECO:0007669"/>
    <property type="project" value="InterPro"/>
</dbReference>
<keyword evidence="8" id="KW-0812">Transmembrane</keyword>
<keyword evidence="4" id="KW-0809">Transit peptide</keyword>
<keyword evidence="10" id="KW-1185">Reference proteome</keyword>
<dbReference type="InterPro" id="IPR003177">
    <property type="entry name" value="Cytc_oxidase_su7a_met"/>
</dbReference>